<evidence type="ECO:0000313" key="6">
    <source>
        <dbReference type="Proteomes" id="UP000008841"/>
    </source>
</evidence>
<feature type="domain" description="Glycosyltransferase subfamily 4-like N-terminal" evidence="4">
    <location>
        <begin position="12"/>
        <end position="159"/>
    </location>
</feature>
<name>B3EFA2_CHLL2</name>
<dbReference type="CAZy" id="GT4">
    <property type="family name" value="Glycosyltransferase Family 4"/>
</dbReference>
<dbReference type="OrthoDB" id="9790710at2"/>
<accession>B3EFA2</accession>
<dbReference type="InterPro" id="IPR001296">
    <property type="entry name" value="Glyco_trans_1"/>
</dbReference>
<organism evidence="5 6">
    <name type="scientific">Chlorobium limicola (strain DSM 245 / NBRC 103803 / 6330)</name>
    <dbReference type="NCBI Taxonomy" id="290315"/>
    <lineage>
        <taxon>Bacteria</taxon>
        <taxon>Pseudomonadati</taxon>
        <taxon>Chlorobiota</taxon>
        <taxon>Chlorobiia</taxon>
        <taxon>Chlorobiales</taxon>
        <taxon>Chlorobiaceae</taxon>
        <taxon>Chlorobium/Pelodictyon group</taxon>
        <taxon>Chlorobium</taxon>
    </lineage>
</organism>
<evidence type="ECO:0000259" key="4">
    <source>
        <dbReference type="Pfam" id="PF13439"/>
    </source>
</evidence>
<evidence type="ECO:0000256" key="2">
    <source>
        <dbReference type="ARBA" id="ARBA00022679"/>
    </source>
</evidence>
<evidence type="ECO:0000259" key="3">
    <source>
        <dbReference type="Pfam" id="PF00534"/>
    </source>
</evidence>
<dbReference type="PANTHER" id="PTHR12526">
    <property type="entry name" value="GLYCOSYLTRANSFERASE"/>
    <property type="match status" value="1"/>
</dbReference>
<dbReference type="Pfam" id="PF00534">
    <property type="entry name" value="Glycos_transf_1"/>
    <property type="match status" value="1"/>
</dbReference>
<reference evidence="5 6" key="1">
    <citation type="submission" date="2008-05" db="EMBL/GenBank/DDBJ databases">
        <title>Complete sequence of Chlorobium limicola DSM 245.</title>
        <authorList>
            <consortium name="US DOE Joint Genome Institute"/>
            <person name="Lucas S."/>
            <person name="Copeland A."/>
            <person name="Lapidus A."/>
            <person name="Glavina del Rio T."/>
            <person name="Dalin E."/>
            <person name="Tice H."/>
            <person name="Bruce D."/>
            <person name="Goodwin L."/>
            <person name="Pitluck S."/>
            <person name="Schmutz J."/>
            <person name="Larimer F."/>
            <person name="Land M."/>
            <person name="Hauser L."/>
            <person name="Kyrpides N."/>
            <person name="Ovchinnikova G."/>
            <person name="Zhao F."/>
            <person name="Li T."/>
            <person name="Liu Z."/>
            <person name="Overmann J."/>
            <person name="Bryant D.A."/>
            <person name="Richardson P."/>
        </authorList>
    </citation>
    <scope>NUCLEOTIDE SEQUENCE [LARGE SCALE GENOMIC DNA]</scope>
    <source>
        <strain evidence="6">DSM 245 / NBRC 103803 / 6330</strain>
    </source>
</reference>
<keyword evidence="1" id="KW-0328">Glycosyltransferase</keyword>
<dbReference type="RefSeq" id="WP_012465266.1">
    <property type="nucleotide sequence ID" value="NC_010803.1"/>
</dbReference>
<dbReference type="GO" id="GO:0016757">
    <property type="term" value="F:glycosyltransferase activity"/>
    <property type="evidence" value="ECO:0007669"/>
    <property type="project" value="UniProtKB-KW"/>
</dbReference>
<gene>
    <name evidence="5" type="ordered locus">Clim_0291</name>
</gene>
<dbReference type="SUPFAM" id="SSF53756">
    <property type="entry name" value="UDP-Glycosyltransferase/glycogen phosphorylase"/>
    <property type="match status" value="1"/>
</dbReference>
<dbReference type="PANTHER" id="PTHR12526:SF510">
    <property type="entry name" value="D-INOSITOL 3-PHOSPHATE GLYCOSYLTRANSFERASE"/>
    <property type="match status" value="1"/>
</dbReference>
<feature type="domain" description="Glycosyl transferase family 1" evidence="3">
    <location>
        <begin position="173"/>
        <end position="329"/>
    </location>
</feature>
<keyword evidence="2 5" id="KW-0808">Transferase</keyword>
<dbReference type="Proteomes" id="UP000008841">
    <property type="component" value="Chromosome"/>
</dbReference>
<dbReference type="Gene3D" id="3.40.50.2000">
    <property type="entry name" value="Glycogen Phosphorylase B"/>
    <property type="match status" value="2"/>
</dbReference>
<evidence type="ECO:0000256" key="1">
    <source>
        <dbReference type="ARBA" id="ARBA00022676"/>
    </source>
</evidence>
<sequence>MNILLMNSARTWGGTEKWTRMAAETLAADHQVFLAYRREIVGNRFRIEKYRLPCLSHIDLYTLILLVRIIREKGIEIIIPTKRKDYLLAGLAAKLCGITNILRLGIERRLRIPIIHRLIYATLADGVIVNAETIKQTLLLSPFMQKDKIRVIYNGVDIEALKRLSQPPAVKPYPFTITTAGVLTDRKGHEFLIRGFARFVTHAPEIAAGLVIMGDGPKKDYLQNLAKSLGISDRIRFTGFLDNPWRNMASSDVFAMTSKNEGIPNALLEAMYLENVPVSTAAGGTAELIRNNENGFLVPYGDEDALANILSLLARTPEYRRVIANAAQNSVIKNFTLEIMRQHIVNFGNILKNRNTIMPD</sequence>
<dbReference type="EMBL" id="CP001097">
    <property type="protein sequence ID" value="ACD89385.1"/>
    <property type="molecule type" value="Genomic_DNA"/>
</dbReference>
<dbReference type="HOGENOM" id="CLU_009583_0_4_10"/>
<dbReference type="KEGG" id="cli:Clim_0291"/>
<dbReference type="InterPro" id="IPR028098">
    <property type="entry name" value="Glyco_trans_4-like_N"/>
</dbReference>
<evidence type="ECO:0000313" key="5">
    <source>
        <dbReference type="EMBL" id="ACD89385.1"/>
    </source>
</evidence>
<dbReference type="AlphaFoldDB" id="B3EFA2"/>
<dbReference type="STRING" id="290315.Clim_0291"/>
<dbReference type="eggNOG" id="COG0438">
    <property type="taxonomic scope" value="Bacteria"/>
</dbReference>
<dbReference type="CDD" id="cd03811">
    <property type="entry name" value="GT4_GT28_WabH-like"/>
    <property type="match status" value="1"/>
</dbReference>
<dbReference type="Pfam" id="PF13439">
    <property type="entry name" value="Glyco_transf_4"/>
    <property type="match status" value="1"/>
</dbReference>
<protein>
    <submittedName>
        <fullName evidence="5">Glycosyl transferase group 1</fullName>
    </submittedName>
</protein>
<proteinExistence type="predicted"/>